<comment type="function">
    <text evidence="12">Flavin transferase that catalyzes the transfer of the FMN moiety of FAD and its covalent binding to the hydroxyl group of a threonine residue in a target flavoprotein.</text>
</comment>
<evidence type="ECO:0000256" key="8">
    <source>
        <dbReference type="ARBA" id="ARBA00022842"/>
    </source>
</evidence>
<evidence type="ECO:0000256" key="5">
    <source>
        <dbReference type="ARBA" id="ARBA00022679"/>
    </source>
</evidence>
<comment type="similarity">
    <text evidence="11 12">Belongs to the ApbE family.</text>
</comment>
<gene>
    <name evidence="13" type="ORF">GCM10022292_04100</name>
</gene>
<dbReference type="PIRSF" id="PIRSF006268">
    <property type="entry name" value="ApbE"/>
    <property type="match status" value="1"/>
</dbReference>
<dbReference type="PANTHER" id="PTHR30040">
    <property type="entry name" value="THIAMINE BIOSYNTHESIS LIPOPROTEIN APBE"/>
    <property type="match status" value="1"/>
</dbReference>
<dbReference type="InterPro" id="IPR024932">
    <property type="entry name" value="ApbE"/>
</dbReference>
<evidence type="ECO:0000313" key="13">
    <source>
        <dbReference type="EMBL" id="GAA4240660.1"/>
    </source>
</evidence>
<sequence length="327" mass="36821">MFMKKIVYLFLIVILSSCNQEPKSTKISGPVFGTAYNIQYYTTDNSNYKTQFDSLFAVINESMSTYIPDSKISRINKGEIIEVDEHFTRVFNNAKKIYRATEGAFDPTIGAVVNAWDFGPEGKIINIDSTTIDSLMKSVGYNRVGLKNNKLIKNSNSFIDFNAIAKGYGVDVIGEFLESKNVTDYLVEIGGEIRVRGLNLDKKSPWRVGVDDPNFNEEQTYSKIIALEEEAMATSGTYRKFKIDENGNRYAHIIDTKTGYPSKTNILSVSVLAEDCMTADAYATAFQAMGIDKVKAFTERHPELKVFIIFENEAKEFETLSLNDFPQ</sequence>
<comment type="subcellular location">
    <subcellularLocation>
        <location evidence="12">Cell inner membrane</location>
        <topology evidence="12">Lipid-anchor</topology>
        <orientation evidence="12">Periplasmic side</orientation>
    </subcellularLocation>
</comment>
<organism evidence="13 14">
    <name type="scientific">Winogradskyella damuponensis</name>
    <dbReference type="NCBI Taxonomy" id="943939"/>
    <lineage>
        <taxon>Bacteria</taxon>
        <taxon>Pseudomonadati</taxon>
        <taxon>Bacteroidota</taxon>
        <taxon>Flavobacteriia</taxon>
        <taxon>Flavobacteriales</taxon>
        <taxon>Flavobacteriaceae</taxon>
        <taxon>Winogradskyella</taxon>
    </lineage>
</organism>
<dbReference type="PANTHER" id="PTHR30040:SF2">
    <property type="entry name" value="FAD:PROTEIN FMN TRANSFERASE"/>
    <property type="match status" value="1"/>
</dbReference>
<evidence type="ECO:0000313" key="14">
    <source>
        <dbReference type="Proteomes" id="UP001501682"/>
    </source>
</evidence>
<keyword evidence="12" id="KW-0449">Lipoprotein</keyword>
<dbReference type="EC" id="2.7.1.180" evidence="2 11"/>
<evidence type="ECO:0000256" key="3">
    <source>
        <dbReference type="ARBA" id="ARBA00016337"/>
    </source>
</evidence>
<evidence type="ECO:0000256" key="2">
    <source>
        <dbReference type="ARBA" id="ARBA00011955"/>
    </source>
</evidence>
<keyword evidence="4 11" id="KW-0285">Flavoprotein</keyword>
<dbReference type="Pfam" id="PF02424">
    <property type="entry name" value="ApbE"/>
    <property type="match status" value="1"/>
</dbReference>
<proteinExistence type="inferred from homology"/>
<dbReference type="PROSITE" id="PS51257">
    <property type="entry name" value="PROKAR_LIPOPROTEIN"/>
    <property type="match status" value="1"/>
</dbReference>
<evidence type="ECO:0000256" key="6">
    <source>
        <dbReference type="ARBA" id="ARBA00022723"/>
    </source>
</evidence>
<evidence type="ECO:0000256" key="12">
    <source>
        <dbReference type="RuleBase" id="RU363002"/>
    </source>
</evidence>
<evidence type="ECO:0000256" key="11">
    <source>
        <dbReference type="PIRNR" id="PIRNR006268"/>
    </source>
</evidence>
<comment type="catalytic activity">
    <reaction evidence="10 11 12">
        <text>L-threonyl-[protein] + FAD = FMN-L-threonyl-[protein] + AMP + H(+)</text>
        <dbReference type="Rhea" id="RHEA:36847"/>
        <dbReference type="Rhea" id="RHEA-COMP:11060"/>
        <dbReference type="Rhea" id="RHEA-COMP:11061"/>
        <dbReference type="ChEBI" id="CHEBI:15378"/>
        <dbReference type="ChEBI" id="CHEBI:30013"/>
        <dbReference type="ChEBI" id="CHEBI:57692"/>
        <dbReference type="ChEBI" id="CHEBI:74257"/>
        <dbReference type="ChEBI" id="CHEBI:456215"/>
        <dbReference type="EC" id="2.7.1.180"/>
    </reaction>
</comment>
<evidence type="ECO:0000256" key="1">
    <source>
        <dbReference type="ARBA" id="ARBA00001946"/>
    </source>
</evidence>
<keyword evidence="7 11" id="KW-0274">FAD</keyword>
<keyword evidence="5 11" id="KW-0808">Transferase</keyword>
<keyword evidence="14" id="KW-1185">Reference proteome</keyword>
<keyword evidence="8 11" id="KW-0460">Magnesium</keyword>
<evidence type="ECO:0000256" key="4">
    <source>
        <dbReference type="ARBA" id="ARBA00022630"/>
    </source>
</evidence>
<protein>
    <recommendedName>
        <fullName evidence="3 11">FAD:protein FMN transferase</fullName>
        <ecNumber evidence="2 11">2.7.1.180</ecNumber>
    </recommendedName>
    <alternativeName>
        <fullName evidence="9 11">Flavin transferase</fullName>
    </alternativeName>
</protein>
<evidence type="ECO:0000256" key="7">
    <source>
        <dbReference type="ARBA" id="ARBA00022827"/>
    </source>
</evidence>
<dbReference type="EMBL" id="BAABCB010000002">
    <property type="protein sequence ID" value="GAA4240660.1"/>
    <property type="molecule type" value="Genomic_DNA"/>
</dbReference>
<keyword evidence="12" id="KW-0997">Cell inner membrane</keyword>
<dbReference type="GO" id="GO:0016740">
    <property type="term" value="F:transferase activity"/>
    <property type="evidence" value="ECO:0007669"/>
    <property type="project" value="UniProtKB-KW"/>
</dbReference>
<name>A0ABP8CMM4_9FLAO</name>
<comment type="caution">
    <text evidence="13">The sequence shown here is derived from an EMBL/GenBank/DDBJ whole genome shotgun (WGS) entry which is preliminary data.</text>
</comment>
<keyword evidence="12" id="KW-1003">Cell membrane</keyword>
<accession>A0ABP8CMM4</accession>
<dbReference type="InterPro" id="IPR003374">
    <property type="entry name" value="ApbE-like_sf"/>
</dbReference>
<evidence type="ECO:0000256" key="9">
    <source>
        <dbReference type="ARBA" id="ARBA00031306"/>
    </source>
</evidence>
<keyword evidence="6 11" id="KW-0479">Metal-binding</keyword>
<evidence type="ECO:0000256" key="10">
    <source>
        <dbReference type="ARBA" id="ARBA00048540"/>
    </source>
</evidence>
<dbReference type="Proteomes" id="UP001501682">
    <property type="component" value="Unassembled WGS sequence"/>
</dbReference>
<keyword evidence="12" id="KW-0472">Membrane</keyword>
<dbReference type="Gene3D" id="3.10.520.10">
    <property type="entry name" value="ApbE-like domains"/>
    <property type="match status" value="1"/>
</dbReference>
<reference evidence="14" key="1">
    <citation type="journal article" date="2019" name="Int. J. Syst. Evol. Microbiol.">
        <title>The Global Catalogue of Microorganisms (GCM) 10K type strain sequencing project: providing services to taxonomists for standard genome sequencing and annotation.</title>
        <authorList>
            <consortium name="The Broad Institute Genomics Platform"/>
            <consortium name="The Broad Institute Genome Sequencing Center for Infectious Disease"/>
            <person name="Wu L."/>
            <person name="Ma J."/>
        </authorList>
    </citation>
    <scope>NUCLEOTIDE SEQUENCE [LARGE SCALE GENOMIC DNA]</scope>
    <source>
        <strain evidence="14">JCM 17633</strain>
    </source>
</reference>
<dbReference type="SUPFAM" id="SSF143631">
    <property type="entry name" value="ApbE-like"/>
    <property type="match status" value="1"/>
</dbReference>
<comment type="cofactor">
    <cofactor evidence="1 12">
        <name>Mg(2+)</name>
        <dbReference type="ChEBI" id="CHEBI:18420"/>
    </cofactor>
</comment>